<keyword evidence="3" id="KW-1185">Reference proteome</keyword>
<feature type="compositionally biased region" description="Low complexity" evidence="1">
    <location>
        <begin position="925"/>
        <end position="947"/>
    </location>
</feature>
<sequence length="990" mass="109847">MFSRTRTDHGRPTHAPSEPGASSTLVMKNATLQQQISEFAAEISAALPRIVPADRLKPLINALPTILEAFAFKIGHDPSEEIQSRLMHVVHKYSTQIANAMINAFKFSFDDSEDPEFDADNTRPTDLVENPAFWNGQKHKHVLASTNTVSWDDGIDIGHPDFFPRLQEYRDVLLQSPAFSWLLNSVRREIDFGMPGEIHPCSQLGIRNAIVSALYPEPAVVVCGMPPPSYVLTFKLRLPVTFLAQEYDVPAPEVFDNVLVLAGTPGHTWATTCKQYVEKVWPDMGPVVLDIYRSLLRGEQFCLGNLFDGTSLWGERNGQTSQLQESGARIHHEIIAKGCPYSLAEVGEVIAFLSVALGSSERDGSLAQAYPNCKINGDKVFLWTGTLQARDINYTHPALSGFCVPLQDEPNTGMEAPLNIMAQLVGTSKISIFGGKFLIKGYSAVLVPTRKRRGFVYWHLVSGHGQDDDYVSYSDPRVMACLQQYPDDLSVSDLERSRHILGWSSHVDNCAGTRDANYQIDWSGLKRPRPGCAFEKVTIVGGMFITGGVSCILGKRDRPARLQGRSDYIMRLKWISKKLVILYDVVDRRAWIIDGATALLHLVRTSLHHDKNDGDPFKSLSVFDETLLQESPDARTGKSASIFVLTNQANLGLPLYAKPESTREETSTSKSGARLSVINTTRSNYTLQERIEGICDILEQIIAHQVDASTQDGVGFKVTKTLRRRLEGFDFMDVATDEDPMWPRFTNIRATGKGWVDFTRAVHAITLFGSGFGDLFRPTQLGTPPCNTCDLNIEVPKGRDHLAVCVSELQEILQRRGSKATAPYRLVDDIYWHSPDKTFEACQCKTTSPFSTKSDRVQVLVPSSFPKLFSRKLKSPAGLNEHPRGAVLFGHSHRFPLLWRDQGPLVEGSPGEEEMDELEESFHDSGLGTSQSSSSVEGVEGSGSTEGNPGDSPDAVRREPSPRRREGSLTPEEGENKKSARDLWRRAFGP</sequence>
<dbReference type="Proteomes" id="UP001321760">
    <property type="component" value="Unassembled WGS sequence"/>
</dbReference>
<feature type="region of interest" description="Disordered" evidence="1">
    <location>
        <begin position="903"/>
        <end position="990"/>
    </location>
</feature>
<feature type="compositionally biased region" description="Basic and acidic residues" evidence="1">
    <location>
        <begin position="974"/>
        <end position="990"/>
    </location>
</feature>
<comment type="caution">
    <text evidence="2">The sequence shown here is derived from an EMBL/GenBank/DDBJ whole genome shotgun (WGS) entry which is preliminary data.</text>
</comment>
<protein>
    <submittedName>
        <fullName evidence="2">Uncharacterized protein</fullName>
    </submittedName>
</protein>
<evidence type="ECO:0000256" key="1">
    <source>
        <dbReference type="SAM" id="MobiDB-lite"/>
    </source>
</evidence>
<evidence type="ECO:0000313" key="3">
    <source>
        <dbReference type="Proteomes" id="UP001321760"/>
    </source>
</evidence>
<dbReference type="EMBL" id="MU866008">
    <property type="protein sequence ID" value="KAK4442732.1"/>
    <property type="molecule type" value="Genomic_DNA"/>
</dbReference>
<feature type="compositionally biased region" description="Basic and acidic residues" evidence="1">
    <location>
        <begin position="1"/>
        <end position="11"/>
    </location>
</feature>
<feature type="compositionally biased region" description="Acidic residues" evidence="1">
    <location>
        <begin position="910"/>
        <end position="919"/>
    </location>
</feature>
<name>A0AAV9G5S9_9PEZI</name>
<accession>A0AAV9G5S9</accession>
<organism evidence="2 3">
    <name type="scientific">Podospora aff. communis PSN243</name>
    <dbReference type="NCBI Taxonomy" id="3040156"/>
    <lineage>
        <taxon>Eukaryota</taxon>
        <taxon>Fungi</taxon>
        <taxon>Dikarya</taxon>
        <taxon>Ascomycota</taxon>
        <taxon>Pezizomycotina</taxon>
        <taxon>Sordariomycetes</taxon>
        <taxon>Sordariomycetidae</taxon>
        <taxon>Sordariales</taxon>
        <taxon>Podosporaceae</taxon>
        <taxon>Podospora</taxon>
    </lineage>
</organism>
<feature type="compositionally biased region" description="Basic and acidic residues" evidence="1">
    <location>
        <begin position="954"/>
        <end position="967"/>
    </location>
</feature>
<proteinExistence type="predicted"/>
<reference evidence="2" key="1">
    <citation type="journal article" date="2023" name="Mol. Phylogenet. Evol.">
        <title>Genome-scale phylogeny and comparative genomics of the fungal order Sordariales.</title>
        <authorList>
            <person name="Hensen N."/>
            <person name="Bonometti L."/>
            <person name="Westerberg I."/>
            <person name="Brannstrom I.O."/>
            <person name="Guillou S."/>
            <person name="Cros-Aarteil S."/>
            <person name="Calhoun S."/>
            <person name="Haridas S."/>
            <person name="Kuo A."/>
            <person name="Mondo S."/>
            <person name="Pangilinan J."/>
            <person name="Riley R."/>
            <person name="LaButti K."/>
            <person name="Andreopoulos B."/>
            <person name="Lipzen A."/>
            <person name="Chen C."/>
            <person name="Yan M."/>
            <person name="Daum C."/>
            <person name="Ng V."/>
            <person name="Clum A."/>
            <person name="Steindorff A."/>
            <person name="Ohm R.A."/>
            <person name="Martin F."/>
            <person name="Silar P."/>
            <person name="Natvig D.O."/>
            <person name="Lalanne C."/>
            <person name="Gautier V."/>
            <person name="Ament-Velasquez S.L."/>
            <person name="Kruys A."/>
            <person name="Hutchinson M.I."/>
            <person name="Powell A.J."/>
            <person name="Barry K."/>
            <person name="Miller A.N."/>
            <person name="Grigoriev I.V."/>
            <person name="Debuchy R."/>
            <person name="Gladieux P."/>
            <person name="Hiltunen Thoren M."/>
            <person name="Johannesson H."/>
        </authorList>
    </citation>
    <scope>NUCLEOTIDE SEQUENCE</scope>
    <source>
        <strain evidence="2">PSN243</strain>
    </source>
</reference>
<feature type="region of interest" description="Disordered" evidence="1">
    <location>
        <begin position="1"/>
        <end position="22"/>
    </location>
</feature>
<gene>
    <name evidence="2" type="ORF">QBC34DRAFT_431355</name>
</gene>
<evidence type="ECO:0000313" key="2">
    <source>
        <dbReference type="EMBL" id="KAK4442732.1"/>
    </source>
</evidence>
<dbReference type="AlphaFoldDB" id="A0AAV9G5S9"/>
<reference evidence="2" key="2">
    <citation type="submission" date="2023-05" db="EMBL/GenBank/DDBJ databases">
        <authorList>
            <consortium name="Lawrence Berkeley National Laboratory"/>
            <person name="Steindorff A."/>
            <person name="Hensen N."/>
            <person name="Bonometti L."/>
            <person name="Westerberg I."/>
            <person name="Brannstrom I.O."/>
            <person name="Guillou S."/>
            <person name="Cros-Aarteil S."/>
            <person name="Calhoun S."/>
            <person name="Haridas S."/>
            <person name="Kuo A."/>
            <person name="Mondo S."/>
            <person name="Pangilinan J."/>
            <person name="Riley R."/>
            <person name="Labutti K."/>
            <person name="Andreopoulos B."/>
            <person name="Lipzen A."/>
            <person name="Chen C."/>
            <person name="Yanf M."/>
            <person name="Daum C."/>
            <person name="Ng V."/>
            <person name="Clum A."/>
            <person name="Ohm R."/>
            <person name="Martin F."/>
            <person name="Silar P."/>
            <person name="Natvig D."/>
            <person name="Lalanne C."/>
            <person name="Gautier V."/>
            <person name="Ament-Velasquez S.L."/>
            <person name="Kruys A."/>
            <person name="Hutchinson M.I."/>
            <person name="Powell A.J."/>
            <person name="Barry K."/>
            <person name="Miller A.N."/>
            <person name="Grigoriev I.V."/>
            <person name="Debuchy R."/>
            <person name="Gladieux P."/>
            <person name="Thoren M.H."/>
            <person name="Johannesson H."/>
        </authorList>
    </citation>
    <scope>NUCLEOTIDE SEQUENCE</scope>
    <source>
        <strain evidence="2">PSN243</strain>
    </source>
</reference>